<dbReference type="EMBL" id="BARW01013182">
    <property type="protein sequence ID" value="GAI77066.1"/>
    <property type="molecule type" value="Genomic_DNA"/>
</dbReference>
<dbReference type="GO" id="GO:0008664">
    <property type="term" value="F:RNA 2',3'-cyclic 3'-phosphodiesterase activity"/>
    <property type="evidence" value="ECO:0007669"/>
    <property type="project" value="InterPro"/>
</dbReference>
<dbReference type="Gene3D" id="3.90.1140.10">
    <property type="entry name" value="Cyclic phosphodiesterase"/>
    <property type="match status" value="1"/>
</dbReference>
<dbReference type="NCBIfam" id="TIGR02258">
    <property type="entry name" value="2_5_ligase"/>
    <property type="match status" value="1"/>
</dbReference>
<evidence type="ECO:0000259" key="2">
    <source>
        <dbReference type="Pfam" id="PF02834"/>
    </source>
</evidence>
<sequence>MENISHDCAKVRWVKKENIHLTLIFLGEIAEDVIDQVKERMQTVSKNHKAFNMALQGTGVFPSFRRPRVLWVGVSPESKEPIIHLARDLMNSLDFLKIDERKDFAP</sequence>
<feature type="non-terminal residue" evidence="3">
    <location>
        <position position="106"/>
    </location>
</feature>
<dbReference type="PANTHER" id="PTHR35561:SF1">
    <property type="entry name" value="RNA 2',3'-CYCLIC PHOSPHODIESTERASE"/>
    <property type="match status" value="1"/>
</dbReference>
<gene>
    <name evidence="3" type="ORF">S12H4_24342</name>
</gene>
<dbReference type="SUPFAM" id="SSF55144">
    <property type="entry name" value="LigT-like"/>
    <property type="match status" value="1"/>
</dbReference>
<dbReference type="GO" id="GO:0004113">
    <property type="term" value="F:2',3'-cyclic-nucleotide 3'-phosphodiesterase activity"/>
    <property type="evidence" value="ECO:0007669"/>
    <property type="project" value="InterPro"/>
</dbReference>
<dbReference type="AlphaFoldDB" id="X1SD70"/>
<feature type="domain" description="Phosphoesterase HXTX" evidence="2">
    <location>
        <begin position="9"/>
        <end position="71"/>
    </location>
</feature>
<name>X1SD70_9ZZZZ</name>
<comment type="caution">
    <text evidence="3">The sequence shown here is derived from an EMBL/GenBank/DDBJ whole genome shotgun (WGS) entry which is preliminary data.</text>
</comment>
<keyword evidence="1" id="KW-0378">Hydrolase</keyword>
<organism evidence="3">
    <name type="scientific">marine sediment metagenome</name>
    <dbReference type="NCBI Taxonomy" id="412755"/>
    <lineage>
        <taxon>unclassified sequences</taxon>
        <taxon>metagenomes</taxon>
        <taxon>ecological metagenomes</taxon>
    </lineage>
</organism>
<dbReference type="InterPro" id="IPR014051">
    <property type="entry name" value="Phosphoesterase_HXTX"/>
</dbReference>
<protein>
    <recommendedName>
        <fullName evidence="2">Phosphoesterase HXTX domain-containing protein</fullName>
    </recommendedName>
</protein>
<reference evidence="3" key="1">
    <citation type="journal article" date="2014" name="Front. Microbiol.">
        <title>High frequency of phylogenetically diverse reductive dehalogenase-homologous genes in deep subseafloor sedimentary metagenomes.</title>
        <authorList>
            <person name="Kawai M."/>
            <person name="Futagami T."/>
            <person name="Toyoda A."/>
            <person name="Takaki Y."/>
            <person name="Nishi S."/>
            <person name="Hori S."/>
            <person name="Arai W."/>
            <person name="Tsubouchi T."/>
            <person name="Morono Y."/>
            <person name="Uchiyama I."/>
            <person name="Ito T."/>
            <person name="Fujiyama A."/>
            <person name="Inagaki F."/>
            <person name="Takami H."/>
        </authorList>
    </citation>
    <scope>NUCLEOTIDE SEQUENCE</scope>
    <source>
        <strain evidence="3">Expedition CK06-06</strain>
    </source>
</reference>
<proteinExistence type="predicted"/>
<dbReference type="PANTHER" id="PTHR35561">
    <property type="entry name" value="RNA 2',3'-CYCLIC PHOSPHODIESTERASE"/>
    <property type="match status" value="1"/>
</dbReference>
<evidence type="ECO:0000256" key="1">
    <source>
        <dbReference type="ARBA" id="ARBA00022801"/>
    </source>
</evidence>
<dbReference type="InterPro" id="IPR004175">
    <property type="entry name" value="RNA_CPDase"/>
</dbReference>
<dbReference type="InterPro" id="IPR009097">
    <property type="entry name" value="Cyclic_Pdiesterase"/>
</dbReference>
<dbReference type="Pfam" id="PF02834">
    <property type="entry name" value="LigT_PEase"/>
    <property type="match status" value="1"/>
</dbReference>
<evidence type="ECO:0000313" key="3">
    <source>
        <dbReference type="EMBL" id="GAI77066.1"/>
    </source>
</evidence>
<accession>X1SD70</accession>